<dbReference type="SUPFAM" id="SSF56672">
    <property type="entry name" value="DNA/RNA polymerases"/>
    <property type="match status" value="1"/>
</dbReference>
<dbReference type="Gene3D" id="3.60.10.10">
    <property type="entry name" value="Endonuclease/exonuclease/phosphatase"/>
    <property type="match status" value="1"/>
</dbReference>
<dbReference type="PROSITE" id="PS50878">
    <property type="entry name" value="RT_POL"/>
    <property type="match status" value="1"/>
</dbReference>
<feature type="domain" description="Reverse transcriptase" evidence="1">
    <location>
        <begin position="555"/>
        <end position="806"/>
    </location>
</feature>
<dbReference type="GeneTree" id="ENSGT01150000286902"/>
<dbReference type="PANTHER" id="PTHR33395:SF22">
    <property type="entry name" value="REVERSE TRANSCRIPTASE DOMAIN-CONTAINING PROTEIN"/>
    <property type="match status" value="1"/>
</dbReference>
<reference evidence="2" key="1">
    <citation type="journal article" date="2010" name="Science">
        <title>The genome of the Western clawed frog Xenopus tropicalis.</title>
        <authorList>
            <person name="Hellsten U."/>
            <person name="Harland R.M."/>
            <person name="Gilchrist M.J."/>
            <person name="Hendrix D."/>
            <person name="Jurka J."/>
            <person name="Kapitonov V."/>
            <person name="Ovcharenko I."/>
            <person name="Putnam N.H."/>
            <person name="Shu S."/>
            <person name="Taher L."/>
            <person name="Blitz I.L."/>
            <person name="Blumberg B."/>
            <person name="Dichmann D.S."/>
            <person name="Dubchak I."/>
            <person name="Amaya E."/>
            <person name="Detter J.C."/>
            <person name="Fletcher R."/>
            <person name="Gerhard D.S."/>
            <person name="Goodstein D."/>
            <person name="Graves T."/>
            <person name="Grigoriev I.V."/>
            <person name="Grimwood J."/>
            <person name="Kawashima T."/>
            <person name="Lindquist E."/>
            <person name="Lucas S.M."/>
            <person name="Mead P.E."/>
            <person name="Mitros T."/>
            <person name="Ogino H."/>
            <person name="Ohta Y."/>
            <person name="Poliakov A.V."/>
            <person name="Pollet N."/>
            <person name="Robert J."/>
            <person name="Salamov A."/>
            <person name="Sater A.K."/>
            <person name="Schmutz J."/>
            <person name="Terry A."/>
            <person name="Vize P.D."/>
            <person name="Warren W.C."/>
            <person name="Wells D."/>
            <person name="Wills A."/>
            <person name="Wilson R.K."/>
            <person name="Zimmerman L.B."/>
            <person name="Zorn A.M."/>
            <person name="Grainger R."/>
            <person name="Grammer T."/>
            <person name="Khokha M.K."/>
            <person name="Richardson P.M."/>
            <person name="Rokhsar D.S."/>
        </authorList>
    </citation>
    <scope>NUCLEOTIDE SEQUENCE [LARGE SCALE GENOMIC DNA]</scope>
    <source>
        <strain evidence="2">Nigerian</strain>
    </source>
</reference>
<dbReference type="AlphaFoldDB" id="A0A803JHF6"/>
<name>A0A803JHF6_XENTR</name>
<dbReference type="InterPro" id="IPR036691">
    <property type="entry name" value="Endo/exonu/phosph_ase_sf"/>
</dbReference>
<dbReference type="Pfam" id="PF14529">
    <property type="entry name" value="Exo_endo_phos_2"/>
    <property type="match status" value="1"/>
</dbReference>
<dbReference type="InterPro" id="IPR000477">
    <property type="entry name" value="RT_dom"/>
</dbReference>
<proteinExistence type="predicted"/>
<dbReference type="CDD" id="cd01650">
    <property type="entry name" value="RT_nLTR_like"/>
    <property type="match status" value="1"/>
</dbReference>
<organism evidence="2">
    <name type="scientific">Xenopus tropicalis</name>
    <name type="common">Western clawed frog</name>
    <name type="synonym">Silurana tropicalis</name>
    <dbReference type="NCBI Taxonomy" id="8364"/>
    <lineage>
        <taxon>Eukaryota</taxon>
        <taxon>Metazoa</taxon>
        <taxon>Chordata</taxon>
        <taxon>Craniata</taxon>
        <taxon>Vertebrata</taxon>
        <taxon>Euteleostomi</taxon>
        <taxon>Amphibia</taxon>
        <taxon>Batrachia</taxon>
        <taxon>Anura</taxon>
        <taxon>Pipoidea</taxon>
        <taxon>Pipidae</taxon>
        <taxon>Xenopodinae</taxon>
        <taxon>Xenopus</taxon>
        <taxon>Silurana</taxon>
    </lineage>
</organism>
<protein>
    <recommendedName>
        <fullName evidence="1">Reverse transcriptase domain-containing protein</fullName>
    </recommendedName>
</protein>
<dbReference type="Pfam" id="PF00078">
    <property type="entry name" value="RVT_1"/>
    <property type="match status" value="1"/>
</dbReference>
<evidence type="ECO:0000313" key="2">
    <source>
        <dbReference type="Ensembl" id="ENSXETP00000107372"/>
    </source>
</evidence>
<evidence type="ECO:0000259" key="1">
    <source>
        <dbReference type="PROSITE" id="PS50878"/>
    </source>
</evidence>
<dbReference type="Ensembl" id="ENSXETT00000115634">
    <property type="protein sequence ID" value="ENSXETP00000107372"/>
    <property type="gene ID" value="ENSXETG00000041888"/>
</dbReference>
<dbReference type="GO" id="GO:0003824">
    <property type="term" value="F:catalytic activity"/>
    <property type="evidence" value="ECO:0007669"/>
    <property type="project" value="InterPro"/>
</dbReference>
<sequence>MPPGNIVMKLATSINFLIRNSYEERRAKLGLFTLEKRRLRGDMITMYKYIRGSYNNLSNALFTSRSFQRTRGHPLRLEEGRFRLNIRKGFFTARSLTGKMGELEVLALERKYDVIGVAETWLNESHDWAVNIGGYTLFRRDRGNRKGGGVCLFIKHDLKANIKEEVMGVTEGAESLWVELLTDSKESTKLIVGVCYRPPNVSEEEEAQLLLQIEKAASLGQVIIMGDFNYPDIDWGNSTARTVNGNKFINLLHDNFMSQVVEEPTRNHAILDLVISNDPERIANVQVVEPLGNSDHNVISFDVWCRKQIYTGATKTMNFRKANFSSLRAALQGIDWGIMFSDKNTEQKWLSFKMILNHYCSQFIPLIRKSRSVKNHPMWLNSEVKKLIGKKRKAFKKYKSEGTVAAFNDYKHYNKCCKTAIRKAKIENEERIAAEAKTNPKKFFKYINSKKMQVEGVAPLSYNNNMVTADTEKADVLNQFFSSVYTVEEPVGQVSPNSFTVASAPTTQWLAQDMVLKGLHTINVNKAPGPDGIHPRVLRELGAELQWPLFLIFSDSLSSGMVPSDWKKANVTPIFKKGIRSQPGNYRPVSLTSVVGKLFEGLLRDHIQNYVVENGIMSSNQHGFMKDRSCQTNLIAFYDEVSKKLDSGDAVEIIYLDFAKAFDTVPHKRLLSKLRSIGLSEVVCTWIENWLQDRVQRVVVNGTFSTWSKVLSGVPQGSVLGPLLFNLFINDLGEGIMSNVSVFADDTKLCRPVNSIQDVTSLQQDLDQLAIWAAKWQMRFNVDKCKVMHLGCKNMQAPYNLNGTALGKSIMEKDLGVLVDNKLGCSKQCQAAAARANKVLSCIKRGIDSREEGVILPLYRALVRPHLEYAVQFWSPVLKRDIIELERVQRRATKLVKGMESLSYEERLAKLGLFTLEKRRLRGDMITMYKYIRGSYNNLSNVLFTSRSFQRTRGHPLRLEEGRFHLNIRKGFFTVRAVKLWNSLPESVVLADTLYSFKKGLDGFLASEGIHGYGR</sequence>
<reference evidence="2" key="2">
    <citation type="submission" date="2021-03" db="UniProtKB">
        <authorList>
            <consortium name="Ensembl"/>
        </authorList>
    </citation>
    <scope>IDENTIFICATION</scope>
</reference>
<dbReference type="PANTHER" id="PTHR33395">
    <property type="entry name" value="TRANSCRIPTASE, PUTATIVE-RELATED-RELATED"/>
    <property type="match status" value="1"/>
</dbReference>
<dbReference type="InterPro" id="IPR043502">
    <property type="entry name" value="DNA/RNA_pol_sf"/>
</dbReference>
<accession>A0A803JHF6</accession>
<dbReference type="InParanoid" id="A0A803JHF6"/>
<dbReference type="InterPro" id="IPR005135">
    <property type="entry name" value="Endo/exonuclease/phosphatase"/>
</dbReference>
<dbReference type="SUPFAM" id="SSF56219">
    <property type="entry name" value="DNase I-like"/>
    <property type="match status" value="1"/>
</dbReference>